<proteinExistence type="inferred from homology"/>
<sequence>MGSVQKVEFLSKGIKIVGDLFLPPGYSPNTKYPAVIIAHPMTGVKEQAPHVYSKVLSPAGFICLAYDAAYQGESEGQPRYLEDPAQRAEDVRAGITYLSLRQDVDPGRIGALGICASGGYVPFAAQTDQRIKAVATVSAACTGRLTREGLVEGMGGPEMLQGSIKAANEARITEANGQQAPVNPALPLTVEDVPPEYPPIVRELVEYYKTPRGQHERAPGLFATRSADLLANFDAYAFNYLISPRPLLMIAGANAATKFYSEDAIKIAKEPKELFIIEGRDHAALYDNATESGPKLVGFFRDNL</sequence>
<dbReference type="STRING" id="27334.A0A0A2JSP9"/>
<dbReference type="Gene3D" id="1.10.10.800">
    <property type="match status" value="1"/>
</dbReference>
<dbReference type="InterPro" id="IPR051411">
    <property type="entry name" value="Polyketide_trans_af380"/>
</dbReference>
<keyword evidence="4" id="KW-1185">Reference proteome</keyword>
<dbReference type="PANTHER" id="PTHR47751">
    <property type="entry name" value="SUPERFAMILY HYDROLASE, PUTATIVE (AFU_ORTHOLOGUE AFUA_2G16580)-RELATED"/>
    <property type="match status" value="1"/>
</dbReference>
<dbReference type="GeneID" id="27679645"/>
<dbReference type="HOGENOM" id="CLU_048587_0_0_1"/>
<dbReference type="PANTHER" id="PTHR47751:SF1">
    <property type="entry name" value="SUPERFAMILY HYDROLASE, PUTATIVE (AFU_ORTHOLOGUE AFUA_2G16580)-RELATED"/>
    <property type="match status" value="1"/>
</dbReference>
<dbReference type="GO" id="GO:0017000">
    <property type="term" value="P:antibiotic biosynthetic process"/>
    <property type="evidence" value="ECO:0007669"/>
    <property type="project" value="UniProtKB-ARBA"/>
</dbReference>
<name>A0A0A2JSP9_PENEN</name>
<comment type="similarity">
    <text evidence="1">Belongs to the polyketide transferase af380 family.</text>
</comment>
<dbReference type="InterPro" id="IPR000383">
    <property type="entry name" value="Xaa-Pro-like_dom"/>
</dbReference>
<gene>
    <name evidence="3" type="ORF">PEX2_069540</name>
</gene>
<dbReference type="Proteomes" id="UP000030143">
    <property type="component" value="Unassembled WGS sequence"/>
</dbReference>
<dbReference type="InterPro" id="IPR029058">
    <property type="entry name" value="AB_hydrolase_fold"/>
</dbReference>
<accession>A0A0A2JSP9</accession>
<dbReference type="AlphaFoldDB" id="A0A0A2JSP9"/>
<dbReference type="Pfam" id="PF02129">
    <property type="entry name" value="Peptidase_S15"/>
    <property type="match status" value="1"/>
</dbReference>
<evidence type="ECO:0000313" key="3">
    <source>
        <dbReference type="EMBL" id="KGO58444.1"/>
    </source>
</evidence>
<protein>
    <recommendedName>
        <fullName evidence="2">Xaa-Pro dipeptidyl-peptidase-like domain-containing protein</fullName>
    </recommendedName>
</protein>
<dbReference type="VEuPathDB" id="FungiDB:PEXP_024010"/>
<dbReference type="Gene3D" id="3.40.50.1820">
    <property type="entry name" value="alpha/beta hydrolase"/>
    <property type="match status" value="1"/>
</dbReference>
<comment type="caution">
    <text evidence="3">The sequence shown here is derived from an EMBL/GenBank/DDBJ whole genome shotgun (WGS) entry which is preliminary data.</text>
</comment>
<dbReference type="RefSeq" id="XP_016599938.1">
    <property type="nucleotide sequence ID" value="XM_016744225.1"/>
</dbReference>
<evidence type="ECO:0000313" key="4">
    <source>
        <dbReference type="Proteomes" id="UP000030143"/>
    </source>
</evidence>
<feature type="domain" description="Xaa-Pro dipeptidyl-peptidase-like" evidence="2">
    <location>
        <begin position="13"/>
        <end position="166"/>
    </location>
</feature>
<dbReference type="GO" id="GO:0072330">
    <property type="term" value="P:monocarboxylic acid biosynthetic process"/>
    <property type="evidence" value="ECO:0007669"/>
    <property type="project" value="UniProtKB-ARBA"/>
</dbReference>
<evidence type="ECO:0000259" key="2">
    <source>
        <dbReference type="Pfam" id="PF02129"/>
    </source>
</evidence>
<dbReference type="EMBL" id="JQFZ01000121">
    <property type="protein sequence ID" value="KGO58444.1"/>
    <property type="molecule type" value="Genomic_DNA"/>
</dbReference>
<dbReference type="SUPFAM" id="SSF53474">
    <property type="entry name" value="alpha/beta-Hydrolases"/>
    <property type="match status" value="1"/>
</dbReference>
<evidence type="ECO:0000256" key="1">
    <source>
        <dbReference type="ARBA" id="ARBA00029464"/>
    </source>
</evidence>
<organism evidence="3 4">
    <name type="scientific">Penicillium expansum</name>
    <name type="common">Blue mold rot fungus</name>
    <dbReference type="NCBI Taxonomy" id="27334"/>
    <lineage>
        <taxon>Eukaryota</taxon>
        <taxon>Fungi</taxon>
        <taxon>Dikarya</taxon>
        <taxon>Ascomycota</taxon>
        <taxon>Pezizomycotina</taxon>
        <taxon>Eurotiomycetes</taxon>
        <taxon>Eurotiomycetidae</taxon>
        <taxon>Eurotiales</taxon>
        <taxon>Aspergillaceae</taxon>
        <taxon>Penicillium</taxon>
    </lineage>
</organism>
<reference evidence="3 4" key="1">
    <citation type="journal article" date="2015" name="Mol. Plant Microbe Interact.">
        <title>Genome, transcriptome, and functional analyses of Penicillium expansum provide new insights into secondary metabolism and pathogenicity.</title>
        <authorList>
            <person name="Ballester A.R."/>
            <person name="Marcet-Houben M."/>
            <person name="Levin E."/>
            <person name="Sela N."/>
            <person name="Selma-Lazaro C."/>
            <person name="Carmona L."/>
            <person name="Wisniewski M."/>
            <person name="Droby S."/>
            <person name="Gonzalez-Candelas L."/>
            <person name="Gabaldon T."/>
        </authorList>
    </citation>
    <scope>NUCLEOTIDE SEQUENCE [LARGE SCALE GENOMIC DNA]</scope>
    <source>
        <strain evidence="3 4">MD-8</strain>
    </source>
</reference>
<dbReference type="GO" id="GO:0016787">
    <property type="term" value="F:hydrolase activity"/>
    <property type="evidence" value="ECO:0007669"/>
    <property type="project" value="InterPro"/>
</dbReference>